<gene>
    <name evidence="1" type="ORF">AVEN_83797_1</name>
</gene>
<name>A0A4Y2WCQ5_ARAVE</name>
<evidence type="ECO:0000313" key="1">
    <source>
        <dbReference type="EMBL" id="GBO35245.1"/>
    </source>
</evidence>
<comment type="caution">
    <text evidence="1">The sequence shown here is derived from an EMBL/GenBank/DDBJ whole genome shotgun (WGS) entry which is preliminary data.</text>
</comment>
<accession>A0A4Y2WCQ5</accession>
<evidence type="ECO:0000313" key="2">
    <source>
        <dbReference type="Proteomes" id="UP000499080"/>
    </source>
</evidence>
<proteinExistence type="predicted"/>
<protein>
    <submittedName>
        <fullName evidence="1">Uncharacterized protein</fullName>
    </submittedName>
</protein>
<sequence length="97" mass="10587">MSSYGRIVGSPHVKFIVELSISKGTVHHIMHKNLGLWQSLCTVSAQASVRETEDGENGCLPDQAVSTLKPSTHFLRPGINVSMSMSIISSYTFSHDL</sequence>
<dbReference type="OrthoDB" id="10017160at2759"/>
<dbReference type="EMBL" id="BGPR01059207">
    <property type="protein sequence ID" value="GBO35245.1"/>
    <property type="molecule type" value="Genomic_DNA"/>
</dbReference>
<reference evidence="1 2" key="1">
    <citation type="journal article" date="2019" name="Sci. Rep.">
        <title>Orb-weaving spider Araneus ventricosus genome elucidates the spidroin gene catalogue.</title>
        <authorList>
            <person name="Kono N."/>
            <person name="Nakamura H."/>
            <person name="Ohtoshi R."/>
            <person name="Moran D.A.P."/>
            <person name="Shinohara A."/>
            <person name="Yoshida Y."/>
            <person name="Fujiwara M."/>
            <person name="Mori M."/>
            <person name="Tomita M."/>
            <person name="Arakawa K."/>
        </authorList>
    </citation>
    <scope>NUCLEOTIDE SEQUENCE [LARGE SCALE GENOMIC DNA]</scope>
</reference>
<dbReference type="AlphaFoldDB" id="A0A4Y2WCQ5"/>
<dbReference type="Proteomes" id="UP000499080">
    <property type="component" value="Unassembled WGS sequence"/>
</dbReference>
<organism evidence="1 2">
    <name type="scientific">Araneus ventricosus</name>
    <name type="common">Orbweaver spider</name>
    <name type="synonym">Epeira ventricosa</name>
    <dbReference type="NCBI Taxonomy" id="182803"/>
    <lineage>
        <taxon>Eukaryota</taxon>
        <taxon>Metazoa</taxon>
        <taxon>Ecdysozoa</taxon>
        <taxon>Arthropoda</taxon>
        <taxon>Chelicerata</taxon>
        <taxon>Arachnida</taxon>
        <taxon>Araneae</taxon>
        <taxon>Araneomorphae</taxon>
        <taxon>Entelegynae</taxon>
        <taxon>Araneoidea</taxon>
        <taxon>Araneidae</taxon>
        <taxon>Araneus</taxon>
    </lineage>
</organism>
<keyword evidence="2" id="KW-1185">Reference proteome</keyword>